<evidence type="ECO:0000313" key="4">
    <source>
        <dbReference type="Proteomes" id="UP000516165"/>
    </source>
</evidence>
<dbReference type="InterPro" id="IPR016411">
    <property type="entry name" value="SSB_T7"/>
</dbReference>
<organism evidence="3 4">
    <name type="scientific">Pasteurella phage vB_PmuP_Pa7</name>
    <dbReference type="NCBI Taxonomy" id="2767198"/>
    <lineage>
        <taxon>Viruses</taxon>
        <taxon>Duplodnaviria</taxon>
        <taxon>Heunggongvirae</taxon>
        <taxon>Uroviricota</taxon>
        <taxon>Caudoviricetes</taxon>
        <taxon>Autographivirales</taxon>
        <taxon>Autotranscriptaviridae</taxon>
        <taxon>Studiervirinae</taxon>
        <taxon>Wuhanvirus</taxon>
        <taxon>Wuhanvirus PHB02</taxon>
    </lineage>
</organism>
<dbReference type="InterPro" id="IPR049476">
    <property type="entry name" value="SBB_BPT7"/>
</dbReference>
<dbReference type="Pfam" id="PF21265">
    <property type="entry name" value="SBB_T7"/>
    <property type="match status" value="1"/>
</dbReference>
<dbReference type="InterPro" id="IPR012340">
    <property type="entry name" value="NA-bd_OB-fold"/>
</dbReference>
<dbReference type="GO" id="GO:0003677">
    <property type="term" value="F:DNA binding"/>
    <property type="evidence" value="ECO:0007669"/>
    <property type="project" value="InterPro"/>
</dbReference>
<reference evidence="3 4" key="1">
    <citation type="submission" date="2020-08" db="EMBL/GenBank/DDBJ databases">
        <authorList>
            <person name="Zhao J."/>
            <person name="Wei X."/>
            <person name="Pan Q."/>
            <person name="Ren H."/>
            <person name="Sun H."/>
            <person name="Yan Y."/>
            <person name="Cui T."/>
        </authorList>
    </citation>
    <scope>NUCLEOTIDE SEQUENCE [LARGE SCALE GENOMIC DNA]</scope>
</reference>
<protein>
    <submittedName>
        <fullName evidence="3">Single stranded DNA binding protein</fullName>
    </submittedName>
</protein>
<feature type="compositionally biased region" description="Acidic residues" evidence="1">
    <location>
        <begin position="215"/>
        <end position="232"/>
    </location>
</feature>
<feature type="domain" description="Single-stranded DNA-binding protein BPT7" evidence="2">
    <location>
        <begin position="14"/>
        <end position="181"/>
    </location>
</feature>
<feature type="region of interest" description="Disordered" evidence="1">
    <location>
        <begin position="202"/>
        <end position="232"/>
    </location>
</feature>
<name>A0A7G8ZYP8_9CAUD</name>
<dbReference type="Gene3D" id="2.40.50.140">
    <property type="entry name" value="Nucleic acid-binding proteins"/>
    <property type="match status" value="1"/>
</dbReference>
<evidence type="ECO:0000256" key="1">
    <source>
        <dbReference type="SAM" id="MobiDB-lite"/>
    </source>
</evidence>
<dbReference type="EMBL" id="MT902335">
    <property type="protein sequence ID" value="QNL29329.1"/>
    <property type="molecule type" value="Genomic_DNA"/>
</dbReference>
<accession>A0A7G8ZYP8</accession>
<evidence type="ECO:0000259" key="2">
    <source>
        <dbReference type="Pfam" id="PF21265"/>
    </source>
</evidence>
<dbReference type="Proteomes" id="UP000516165">
    <property type="component" value="Segment"/>
</dbReference>
<dbReference type="SUPFAM" id="SSF50249">
    <property type="entry name" value="Nucleic acid-binding proteins"/>
    <property type="match status" value="1"/>
</dbReference>
<evidence type="ECO:0000313" key="3">
    <source>
        <dbReference type="EMBL" id="QNL29329.1"/>
    </source>
</evidence>
<dbReference type="PIRSF" id="PIRSF004311">
    <property type="entry name" value="Helix_destablz_SSB_T7"/>
    <property type="match status" value="1"/>
</dbReference>
<sequence length="232" mass="25509">MAKRQTYTVAVTGVGTVGDYPYIAKPDFGTGSFKSAHGNYKFTLIMDKEDPKCIQLMNLIDEEYGENLENLRADLNNSSAKQVRGKKPPKIEEGDKPYFDNEDGTVTFKLACHAGFTDKKTGEARKINLPVTDTKGTVLKNVPNIGANSEVKVKVQLVPYGSTAFPASIKLRPLAVMLVKLVEYGAQGDTLDWGDEEVEEGYIAQDDDTRSPVNLDEDIPFGDDEDSENGDF</sequence>
<proteinExistence type="predicted"/>